<dbReference type="EMBL" id="LDJX01000002">
    <property type="protein sequence ID" value="KPM32628.1"/>
    <property type="molecule type" value="Genomic_DNA"/>
</dbReference>
<gene>
    <name evidence="1" type="ORF">I595_1054</name>
</gene>
<proteinExistence type="predicted"/>
<organism evidence="1 2">
    <name type="scientific">Croceitalea dokdonensis DOKDO 023</name>
    <dbReference type="NCBI Taxonomy" id="1300341"/>
    <lineage>
        <taxon>Bacteria</taxon>
        <taxon>Pseudomonadati</taxon>
        <taxon>Bacteroidota</taxon>
        <taxon>Flavobacteriia</taxon>
        <taxon>Flavobacteriales</taxon>
        <taxon>Flavobacteriaceae</taxon>
        <taxon>Croceitalea</taxon>
    </lineage>
</organism>
<comment type="caution">
    <text evidence="1">The sequence shown here is derived from an EMBL/GenBank/DDBJ whole genome shotgun (WGS) entry which is preliminary data.</text>
</comment>
<dbReference type="Proteomes" id="UP000050280">
    <property type="component" value="Unassembled WGS sequence"/>
</dbReference>
<name>A0A0N8H480_9FLAO</name>
<evidence type="ECO:0000313" key="2">
    <source>
        <dbReference type="Proteomes" id="UP000050280"/>
    </source>
</evidence>
<accession>A0A0N8H480</accession>
<dbReference type="AlphaFoldDB" id="A0A0N8H480"/>
<sequence length="46" mass="5007">MCKEPIGSCGDFEERKTVLITDINAKDFSANPPSGRQAQIVLIISL</sequence>
<keyword evidence="2" id="KW-1185">Reference proteome</keyword>
<protein>
    <submittedName>
        <fullName evidence="1">Uncharacterized protein</fullName>
    </submittedName>
</protein>
<reference evidence="1 2" key="1">
    <citation type="submission" date="2015-09" db="EMBL/GenBank/DDBJ databases">
        <title>Genome sequence of the marine flavobacterium Croceitalea dokdonensis DOKDO 023 that contains proton- and sodium-pumping rhodopsins.</title>
        <authorList>
            <person name="Kwon S.-K."/>
            <person name="Lee H.K."/>
            <person name="Kwak M.-J."/>
            <person name="Kim J.F."/>
        </authorList>
    </citation>
    <scope>NUCLEOTIDE SEQUENCE [LARGE SCALE GENOMIC DNA]</scope>
    <source>
        <strain evidence="1 2">DOKDO 023</strain>
    </source>
</reference>
<dbReference type="STRING" id="1300341.I595_1054"/>
<evidence type="ECO:0000313" key="1">
    <source>
        <dbReference type="EMBL" id="KPM32628.1"/>
    </source>
</evidence>